<keyword evidence="5" id="KW-1185">Reference proteome</keyword>
<dbReference type="SMART" id="SM00220">
    <property type="entry name" value="S_TKc"/>
    <property type="match status" value="1"/>
</dbReference>
<keyword evidence="4" id="KW-0418">Kinase</keyword>
<dbReference type="PANTHER" id="PTHR44329:SF214">
    <property type="entry name" value="PROTEIN KINASE DOMAIN-CONTAINING PROTEIN"/>
    <property type="match status" value="1"/>
</dbReference>
<keyword evidence="2" id="KW-1133">Transmembrane helix</keyword>
<dbReference type="Gene3D" id="3.30.200.20">
    <property type="entry name" value="Phosphorylase Kinase, domain 1"/>
    <property type="match status" value="1"/>
</dbReference>
<comment type="caution">
    <text evidence="4">The sequence shown here is derived from an EMBL/GenBank/DDBJ whole genome shotgun (WGS) entry which is preliminary data.</text>
</comment>
<accession>A0A1V9Y732</accession>
<feature type="compositionally biased region" description="Low complexity" evidence="1">
    <location>
        <begin position="68"/>
        <end position="87"/>
    </location>
</feature>
<dbReference type="OrthoDB" id="77598at2759"/>
<evidence type="ECO:0000313" key="5">
    <source>
        <dbReference type="Proteomes" id="UP000243217"/>
    </source>
</evidence>
<dbReference type="PROSITE" id="PS00108">
    <property type="entry name" value="PROTEIN_KINASE_ST"/>
    <property type="match status" value="1"/>
</dbReference>
<evidence type="ECO:0000256" key="1">
    <source>
        <dbReference type="SAM" id="MobiDB-lite"/>
    </source>
</evidence>
<dbReference type="Gene3D" id="1.10.510.10">
    <property type="entry name" value="Transferase(Phosphotransferase) domain 1"/>
    <property type="match status" value="1"/>
</dbReference>
<dbReference type="Proteomes" id="UP000243217">
    <property type="component" value="Unassembled WGS sequence"/>
</dbReference>
<dbReference type="InterPro" id="IPR001245">
    <property type="entry name" value="Ser-Thr/Tyr_kinase_cat_dom"/>
</dbReference>
<dbReference type="InterPro" id="IPR051681">
    <property type="entry name" value="Ser/Thr_Kinases-Pseudokinases"/>
</dbReference>
<dbReference type="PANTHER" id="PTHR44329">
    <property type="entry name" value="SERINE/THREONINE-PROTEIN KINASE TNNI3K-RELATED"/>
    <property type="match status" value="1"/>
</dbReference>
<dbReference type="InterPro" id="IPR000719">
    <property type="entry name" value="Prot_kinase_dom"/>
</dbReference>
<organism evidence="4 5">
    <name type="scientific">Thraustotheca clavata</name>
    <dbReference type="NCBI Taxonomy" id="74557"/>
    <lineage>
        <taxon>Eukaryota</taxon>
        <taxon>Sar</taxon>
        <taxon>Stramenopiles</taxon>
        <taxon>Oomycota</taxon>
        <taxon>Saprolegniomycetes</taxon>
        <taxon>Saprolegniales</taxon>
        <taxon>Achlyaceae</taxon>
        <taxon>Thraustotheca</taxon>
    </lineage>
</organism>
<protein>
    <submittedName>
        <fullName evidence="4">Kinase</fullName>
    </submittedName>
</protein>
<dbReference type="EMBL" id="JNBS01004984">
    <property type="protein sequence ID" value="OQR81478.1"/>
    <property type="molecule type" value="Genomic_DNA"/>
</dbReference>
<dbReference type="InterPro" id="IPR011009">
    <property type="entry name" value="Kinase-like_dom_sf"/>
</dbReference>
<keyword evidence="2" id="KW-0472">Membrane</keyword>
<gene>
    <name evidence="4" type="ORF">THRCLA_11701</name>
</gene>
<dbReference type="AlphaFoldDB" id="A0A1V9Y732"/>
<reference evidence="4 5" key="1">
    <citation type="journal article" date="2014" name="Genome Biol. Evol.">
        <title>The secreted proteins of Achlya hypogyna and Thraustotheca clavata identify the ancestral oomycete secretome and reveal gene acquisitions by horizontal gene transfer.</title>
        <authorList>
            <person name="Misner I."/>
            <person name="Blouin N."/>
            <person name="Leonard G."/>
            <person name="Richards T.A."/>
            <person name="Lane C.E."/>
        </authorList>
    </citation>
    <scope>NUCLEOTIDE SEQUENCE [LARGE SCALE GENOMIC DNA]</scope>
    <source>
        <strain evidence="4 5">ATCC 34112</strain>
    </source>
</reference>
<sequence length="444" mass="48360">MTDNATTTLDSCAGRLAIYASSLQVYSMYKPCSIISALGAIKDSATGKSVNASALSNYCDGITAGQISSSTTPSSNPSSDPSRPTSSVAVISTSHSSTIIIVACVAVGIVAILVIAFIYVRTKRNTRDSFMYVVPPPATIKTAPSTVDTTASNESGSLDMCNLDMHRLLLKDVTMIKVLASGAFGEVWMGQYEAETVAVKKLLPHKFGKDALQKFIYEIALMAKLDSPYIVQFLGAAWTRPTDIILVTEFMDGGDLRNRLQNGPPLSWQQKLQVALDISEGLVYLHTLNPTIIHRDLKSRNVLLNSKSHAKITDFGVSRETDDSTMTAGIGTYRWMAPEVLHDGHYSESADVFSYGVIMAELSTELLPYSDLKNPAGNPYTDTALMTKVMTGDLRPTFSNDCPTWFQELGMLCMNQSALDRPSAMTISYQIKTELRKQNSKIHS</sequence>
<keyword evidence="4" id="KW-0808">Transferase</keyword>
<feature type="region of interest" description="Disordered" evidence="1">
    <location>
        <begin position="67"/>
        <end position="87"/>
    </location>
</feature>
<dbReference type="CDD" id="cd13999">
    <property type="entry name" value="STKc_MAP3K-like"/>
    <property type="match status" value="1"/>
</dbReference>
<dbReference type="STRING" id="74557.A0A1V9Y732"/>
<proteinExistence type="predicted"/>
<evidence type="ECO:0000313" key="4">
    <source>
        <dbReference type="EMBL" id="OQR81478.1"/>
    </source>
</evidence>
<keyword evidence="2" id="KW-0812">Transmembrane</keyword>
<dbReference type="Pfam" id="PF07714">
    <property type="entry name" value="PK_Tyr_Ser-Thr"/>
    <property type="match status" value="1"/>
</dbReference>
<dbReference type="GO" id="GO:0004674">
    <property type="term" value="F:protein serine/threonine kinase activity"/>
    <property type="evidence" value="ECO:0007669"/>
    <property type="project" value="TreeGrafter"/>
</dbReference>
<evidence type="ECO:0000259" key="3">
    <source>
        <dbReference type="PROSITE" id="PS50011"/>
    </source>
</evidence>
<dbReference type="GO" id="GO:0005524">
    <property type="term" value="F:ATP binding"/>
    <property type="evidence" value="ECO:0007669"/>
    <property type="project" value="InterPro"/>
</dbReference>
<feature type="domain" description="Protein kinase" evidence="3">
    <location>
        <begin position="173"/>
        <end position="444"/>
    </location>
</feature>
<dbReference type="SUPFAM" id="SSF56112">
    <property type="entry name" value="Protein kinase-like (PK-like)"/>
    <property type="match status" value="1"/>
</dbReference>
<feature type="transmembrane region" description="Helical" evidence="2">
    <location>
        <begin position="99"/>
        <end position="120"/>
    </location>
</feature>
<name>A0A1V9Y732_9STRA</name>
<evidence type="ECO:0000256" key="2">
    <source>
        <dbReference type="SAM" id="Phobius"/>
    </source>
</evidence>
<dbReference type="InterPro" id="IPR008271">
    <property type="entry name" value="Ser/Thr_kinase_AS"/>
</dbReference>
<dbReference type="PROSITE" id="PS50011">
    <property type="entry name" value="PROTEIN_KINASE_DOM"/>
    <property type="match status" value="1"/>
</dbReference>